<dbReference type="Proteomes" id="UP000023152">
    <property type="component" value="Unassembled WGS sequence"/>
</dbReference>
<dbReference type="EMBL" id="ASPP01009713">
    <property type="protein sequence ID" value="ETO23778.1"/>
    <property type="molecule type" value="Genomic_DNA"/>
</dbReference>
<organism evidence="2 3">
    <name type="scientific">Reticulomyxa filosa</name>
    <dbReference type="NCBI Taxonomy" id="46433"/>
    <lineage>
        <taxon>Eukaryota</taxon>
        <taxon>Sar</taxon>
        <taxon>Rhizaria</taxon>
        <taxon>Retaria</taxon>
        <taxon>Foraminifera</taxon>
        <taxon>Monothalamids</taxon>
        <taxon>Reticulomyxidae</taxon>
        <taxon>Reticulomyxa</taxon>
    </lineage>
</organism>
<protein>
    <submittedName>
        <fullName evidence="2">Uncharacterized protein</fullName>
    </submittedName>
</protein>
<keyword evidence="3" id="KW-1185">Reference proteome</keyword>
<evidence type="ECO:0000256" key="1">
    <source>
        <dbReference type="SAM" id="MobiDB-lite"/>
    </source>
</evidence>
<evidence type="ECO:0000313" key="2">
    <source>
        <dbReference type="EMBL" id="ETO23778.1"/>
    </source>
</evidence>
<dbReference type="AlphaFoldDB" id="X6ND07"/>
<feature type="region of interest" description="Disordered" evidence="1">
    <location>
        <begin position="256"/>
        <end position="280"/>
    </location>
</feature>
<comment type="caution">
    <text evidence="2">The sequence shown here is derived from an EMBL/GenBank/DDBJ whole genome shotgun (WGS) entry which is preliminary data.</text>
</comment>
<reference evidence="2 3" key="1">
    <citation type="journal article" date="2013" name="Curr. Biol.">
        <title>The Genome of the Foraminiferan Reticulomyxa filosa.</title>
        <authorList>
            <person name="Glockner G."/>
            <person name="Hulsmann N."/>
            <person name="Schleicher M."/>
            <person name="Noegel A.A."/>
            <person name="Eichinger L."/>
            <person name="Gallinger C."/>
            <person name="Pawlowski J."/>
            <person name="Sierra R."/>
            <person name="Euteneuer U."/>
            <person name="Pillet L."/>
            <person name="Moustafa A."/>
            <person name="Platzer M."/>
            <person name="Groth M."/>
            <person name="Szafranski K."/>
            <person name="Schliwa M."/>
        </authorList>
    </citation>
    <scope>NUCLEOTIDE SEQUENCE [LARGE SCALE GENOMIC DNA]</scope>
</reference>
<name>X6ND07_RETFI</name>
<gene>
    <name evidence="2" type="ORF">RFI_13397</name>
</gene>
<proteinExistence type="predicted"/>
<evidence type="ECO:0000313" key="3">
    <source>
        <dbReference type="Proteomes" id="UP000023152"/>
    </source>
</evidence>
<sequence length="280" mass="31395">MDRKDFDVIKGHLCNCEKLLQSAGQAVVEAMMQRVVSDFQLQSTMKMTNVVQVTPQCKSECSNDEGESQKSDTEDIATEQIGVDFYKSVKDLDRLVLKQPQADVSAFLQSCTSLARLGCNQAHQMQNYMGPYVRFIPGKDVANKIINLAGQCENQWREVQSQIRNFEQQRQGNANATALVNGLITNVEKQLDGVLTNLTEIAKCNDFPKDVFVRNEVDSIQAVSTVTQSLVSTLKGNLKMQLVLNFYFKINMSKNKPNNEKDNSKGDCTNSHNTKSKRSH</sequence>
<accession>X6ND07</accession>